<feature type="signal peptide" evidence="9">
    <location>
        <begin position="1"/>
        <end position="18"/>
    </location>
</feature>
<evidence type="ECO:0000256" key="6">
    <source>
        <dbReference type="ARBA" id="ARBA00023065"/>
    </source>
</evidence>
<dbReference type="InterPro" id="IPR013130">
    <property type="entry name" value="Fe3_Rdtase_TM_dom"/>
</dbReference>
<dbReference type="GO" id="GO:0005886">
    <property type="term" value="C:plasma membrane"/>
    <property type="evidence" value="ECO:0007669"/>
    <property type="project" value="TreeGrafter"/>
</dbReference>
<protein>
    <recommendedName>
        <fullName evidence="14">FAD-binding FR-type domain-containing protein</fullName>
    </recommendedName>
</protein>
<evidence type="ECO:0000256" key="3">
    <source>
        <dbReference type="ARBA" id="ARBA00022692"/>
    </source>
</evidence>
<name>A0A6A6REQ8_9PEZI</name>
<dbReference type="GO" id="GO:0006826">
    <property type="term" value="P:iron ion transport"/>
    <property type="evidence" value="ECO:0007669"/>
    <property type="project" value="TreeGrafter"/>
</dbReference>
<dbReference type="SUPFAM" id="SSF52343">
    <property type="entry name" value="Ferredoxin reductase-like, C-terminal NADP-linked domain"/>
    <property type="match status" value="1"/>
</dbReference>
<feature type="domain" description="Ferric oxidoreductase" evidence="10">
    <location>
        <begin position="289"/>
        <end position="405"/>
    </location>
</feature>
<proteinExistence type="predicted"/>
<keyword evidence="6" id="KW-0406">Ion transport</keyword>
<evidence type="ECO:0000313" key="13">
    <source>
        <dbReference type="Proteomes" id="UP000799750"/>
    </source>
</evidence>
<feature type="transmembrane region" description="Helical" evidence="8">
    <location>
        <begin position="309"/>
        <end position="324"/>
    </location>
</feature>
<dbReference type="GO" id="GO:0015677">
    <property type="term" value="P:copper ion import"/>
    <property type="evidence" value="ECO:0007669"/>
    <property type="project" value="TreeGrafter"/>
</dbReference>
<keyword evidence="3 8" id="KW-0812">Transmembrane</keyword>
<dbReference type="Pfam" id="PF08030">
    <property type="entry name" value="NAD_binding_6"/>
    <property type="match status" value="1"/>
</dbReference>
<evidence type="ECO:0000256" key="1">
    <source>
        <dbReference type="ARBA" id="ARBA00004141"/>
    </source>
</evidence>
<dbReference type="EMBL" id="MU004181">
    <property type="protein sequence ID" value="KAF2502862.1"/>
    <property type="molecule type" value="Genomic_DNA"/>
</dbReference>
<dbReference type="InterPro" id="IPR051410">
    <property type="entry name" value="Ferric/Cupric_Reductase"/>
</dbReference>
<feature type="transmembrane region" description="Helical" evidence="8">
    <location>
        <begin position="159"/>
        <end position="182"/>
    </location>
</feature>
<dbReference type="Pfam" id="PF01794">
    <property type="entry name" value="Ferric_reduct"/>
    <property type="match status" value="1"/>
</dbReference>
<dbReference type="GO" id="GO:0000293">
    <property type="term" value="F:ferric-chelate reductase activity"/>
    <property type="evidence" value="ECO:0007669"/>
    <property type="project" value="TreeGrafter"/>
</dbReference>
<evidence type="ECO:0000256" key="4">
    <source>
        <dbReference type="ARBA" id="ARBA00022989"/>
    </source>
</evidence>
<keyword evidence="2" id="KW-0813">Transport</keyword>
<feature type="domain" description="Ferric reductase NAD binding" evidence="11">
    <location>
        <begin position="610"/>
        <end position="774"/>
    </location>
</feature>
<dbReference type="PANTHER" id="PTHR32361">
    <property type="entry name" value="FERRIC/CUPRIC REDUCTASE TRANSMEMBRANE COMPONENT"/>
    <property type="match status" value="1"/>
</dbReference>
<evidence type="ECO:0000256" key="5">
    <source>
        <dbReference type="ARBA" id="ARBA00023002"/>
    </source>
</evidence>
<feature type="transmembrane region" description="Helical" evidence="8">
    <location>
        <begin position="390"/>
        <end position="408"/>
    </location>
</feature>
<comment type="subcellular location">
    <subcellularLocation>
        <location evidence="1">Membrane</location>
        <topology evidence="1">Multi-pass membrane protein</topology>
    </subcellularLocation>
</comment>
<evidence type="ECO:0000259" key="11">
    <source>
        <dbReference type="Pfam" id="PF08030"/>
    </source>
</evidence>
<sequence>MLPLSLALVALFWSQGICDLLKKNQVCVDAIFEAFGDLNFEGVGYGEYYVSICNNSLKVNSIYATAKTYCKPEDIEPGFAMLAEYCTDYAEVELLPMSDFTENLTDSYISSMRVIDYEEVAEFDNITTTVLLSRAYYRASWRTVTTWDFETWSHHTFGFALYGFWGGILLLAMINQFINVVFHKRQSRVSTDPEHNAPLQDSSSSKSLAPIHTVNHWIRANIIVPAPFGSHHQRLYYWCAVPTRLEAIIVLSYWAINIIFSCLHYRAFIGNLYWNNISPQVWRYVADRTGILSYANLPLLWMFSGRNNIFIWATGWSFSTFNIFHRHIARIATLQAIVHSIAYTEMYLIGGYYKEEYDELWFIMGVVATVLMSFLLVFSSVWLRKRYYEAFLLIHIVFSIVVLVGLFYHTDIYDGEYDPYLWPPVAIWAFDRFLRIVRLVFCNLNLRFSGKKLQHTNTIASYSKETDAVRLEIIPGSAFLKPNPGQHYFLYQPLSWKGYENHPFTLGAWTSASENDASTPTHTTSSKKMESDIIVSTAAVSSGSGSASSHSDHSPTSAPSDISLIFWVRPFNGWTRRMRNACLNAPNGIVTRSNILIEGPYGERAPVHNYETVILIAGGTGIAAAVPYIQDHIRRSSPRQKDGQLTFSTRTRRIELVWTCRQAGLIKNIANRELAPVLARDDVHAAFFCTRDSGAMTTTASSEAASEISPVEDKEFSMAAARDCDIKIEHGRPDVRGTILQTARSITAEGAKAGKIAILVCGPAGMADEARAAVHTAMKEGCRSVEYIEEAFGW</sequence>
<dbReference type="Gene3D" id="3.40.50.80">
    <property type="entry name" value="Nucleotide-binding domain of ferredoxin-NADP reductase (FNR) module"/>
    <property type="match status" value="1"/>
</dbReference>
<evidence type="ECO:0000256" key="2">
    <source>
        <dbReference type="ARBA" id="ARBA00022448"/>
    </source>
</evidence>
<dbReference type="CDD" id="cd06186">
    <property type="entry name" value="NOX_Duox_like_FAD_NADP"/>
    <property type="match status" value="1"/>
</dbReference>
<evidence type="ECO:0000256" key="8">
    <source>
        <dbReference type="SAM" id="Phobius"/>
    </source>
</evidence>
<accession>A0A6A6REQ8</accession>
<keyword evidence="7 8" id="KW-0472">Membrane</keyword>
<evidence type="ECO:0000256" key="9">
    <source>
        <dbReference type="SAM" id="SignalP"/>
    </source>
</evidence>
<dbReference type="PANTHER" id="PTHR32361:SF9">
    <property type="entry name" value="FERRIC REDUCTASE TRANSMEMBRANE COMPONENT 3-RELATED"/>
    <property type="match status" value="1"/>
</dbReference>
<dbReference type="Proteomes" id="UP000799750">
    <property type="component" value="Unassembled WGS sequence"/>
</dbReference>
<keyword evidence="5" id="KW-0560">Oxidoreductase</keyword>
<feature type="chain" id="PRO_5025398109" description="FAD-binding FR-type domain-containing protein" evidence="9">
    <location>
        <begin position="19"/>
        <end position="794"/>
    </location>
</feature>
<keyword evidence="9" id="KW-0732">Signal</keyword>
<organism evidence="12 13">
    <name type="scientific">Lophium mytilinum</name>
    <dbReference type="NCBI Taxonomy" id="390894"/>
    <lineage>
        <taxon>Eukaryota</taxon>
        <taxon>Fungi</taxon>
        <taxon>Dikarya</taxon>
        <taxon>Ascomycota</taxon>
        <taxon>Pezizomycotina</taxon>
        <taxon>Dothideomycetes</taxon>
        <taxon>Pleosporomycetidae</taxon>
        <taxon>Mytilinidiales</taxon>
        <taxon>Mytilinidiaceae</taxon>
        <taxon>Lophium</taxon>
    </lineage>
</organism>
<dbReference type="AlphaFoldDB" id="A0A6A6REQ8"/>
<dbReference type="InterPro" id="IPR013121">
    <property type="entry name" value="Fe_red_NAD-bd_6"/>
</dbReference>
<evidence type="ECO:0000259" key="10">
    <source>
        <dbReference type="Pfam" id="PF01794"/>
    </source>
</evidence>
<dbReference type="GO" id="GO:0006879">
    <property type="term" value="P:intracellular iron ion homeostasis"/>
    <property type="evidence" value="ECO:0007669"/>
    <property type="project" value="TreeGrafter"/>
</dbReference>
<evidence type="ECO:0000313" key="12">
    <source>
        <dbReference type="EMBL" id="KAF2502862.1"/>
    </source>
</evidence>
<dbReference type="OrthoDB" id="167398at2759"/>
<dbReference type="SFLD" id="SFLDS00052">
    <property type="entry name" value="Ferric_Reductase_Domain"/>
    <property type="match status" value="1"/>
</dbReference>
<gene>
    <name evidence="12" type="ORF">BU16DRAFT_554894</name>
</gene>
<dbReference type="SFLD" id="SFLDG01168">
    <property type="entry name" value="Ferric_reductase_subgroup_(FRE"/>
    <property type="match status" value="1"/>
</dbReference>
<evidence type="ECO:0000256" key="7">
    <source>
        <dbReference type="ARBA" id="ARBA00023136"/>
    </source>
</evidence>
<reference evidence="12" key="1">
    <citation type="journal article" date="2020" name="Stud. Mycol.">
        <title>101 Dothideomycetes genomes: a test case for predicting lifestyles and emergence of pathogens.</title>
        <authorList>
            <person name="Haridas S."/>
            <person name="Albert R."/>
            <person name="Binder M."/>
            <person name="Bloem J."/>
            <person name="Labutti K."/>
            <person name="Salamov A."/>
            <person name="Andreopoulos B."/>
            <person name="Baker S."/>
            <person name="Barry K."/>
            <person name="Bills G."/>
            <person name="Bluhm B."/>
            <person name="Cannon C."/>
            <person name="Castanera R."/>
            <person name="Culley D."/>
            <person name="Daum C."/>
            <person name="Ezra D."/>
            <person name="Gonzalez J."/>
            <person name="Henrissat B."/>
            <person name="Kuo A."/>
            <person name="Liang C."/>
            <person name="Lipzen A."/>
            <person name="Lutzoni F."/>
            <person name="Magnuson J."/>
            <person name="Mondo S."/>
            <person name="Nolan M."/>
            <person name="Ohm R."/>
            <person name="Pangilinan J."/>
            <person name="Park H.-J."/>
            <person name="Ramirez L."/>
            <person name="Alfaro M."/>
            <person name="Sun H."/>
            <person name="Tritt A."/>
            <person name="Yoshinaga Y."/>
            <person name="Zwiers L.-H."/>
            <person name="Turgeon B."/>
            <person name="Goodwin S."/>
            <person name="Spatafora J."/>
            <person name="Crous P."/>
            <person name="Grigoriev I."/>
        </authorList>
    </citation>
    <scope>NUCLEOTIDE SEQUENCE</scope>
    <source>
        <strain evidence="12">CBS 269.34</strain>
    </source>
</reference>
<dbReference type="InterPro" id="IPR039261">
    <property type="entry name" value="FNR_nucleotide-bd"/>
</dbReference>
<feature type="transmembrane region" description="Helical" evidence="8">
    <location>
        <begin position="336"/>
        <end position="354"/>
    </location>
</feature>
<evidence type="ECO:0008006" key="14">
    <source>
        <dbReference type="Google" id="ProtNLM"/>
    </source>
</evidence>
<feature type="transmembrane region" description="Helical" evidence="8">
    <location>
        <begin position="360"/>
        <end position="383"/>
    </location>
</feature>
<keyword evidence="4 8" id="KW-1133">Transmembrane helix</keyword>
<keyword evidence="13" id="KW-1185">Reference proteome</keyword>